<evidence type="ECO:0000256" key="1">
    <source>
        <dbReference type="SAM" id="Phobius"/>
    </source>
</evidence>
<name>A0A2N2E8W0_9BACT</name>
<proteinExistence type="predicted"/>
<feature type="transmembrane region" description="Helical" evidence="1">
    <location>
        <begin position="328"/>
        <end position="346"/>
    </location>
</feature>
<dbReference type="AlphaFoldDB" id="A0A2N2E8W0"/>
<accession>A0A2N2E8W0</accession>
<reference evidence="2 3" key="1">
    <citation type="journal article" date="2017" name="ISME J.">
        <title>Potential for microbial H2 and metal transformations associated with novel bacteria and archaea in deep terrestrial subsurface sediments.</title>
        <authorList>
            <person name="Hernsdorf A.W."/>
            <person name="Amano Y."/>
            <person name="Miyakawa K."/>
            <person name="Ise K."/>
            <person name="Suzuki Y."/>
            <person name="Anantharaman K."/>
            <person name="Probst A."/>
            <person name="Burstein D."/>
            <person name="Thomas B.C."/>
            <person name="Banfield J.F."/>
        </authorList>
    </citation>
    <scope>NUCLEOTIDE SEQUENCE [LARGE SCALE GENOMIC DNA]</scope>
    <source>
        <strain evidence="2">HGW-Falkowbacteria-1</strain>
    </source>
</reference>
<organism evidence="2 3">
    <name type="scientific">Candidatus Falkowbacteria bacterium HGW-Falkowbacteria-1</name>
    <dbReference type="NCBI Taxonomy" id="2013768"/>
    <lineage>
        <taxon>Bacteria</taxon>
        <taxon>Candidatus Falkowiibacteriota</taxon>
    </lineage>
</organism>
<protein>
    <submittedName>
        <fullName evidence="2">Uncharacterized protein</fullName>
    </submittedName>
</protein>
<feature type="transmembrane region" description="Helical" evidence="1">
    <location>
        <begin position="26"/>
        <end position="44"/>
    </location>
</feature>
<keyword evidence="1" id="KW-0812">Transmembrane</keyword>
<feature type="transmembrane region" description="Helical" evidence="1">
    <location>
        <begin position="122"/>
        <end position="139"/>
    </location>
</feature>
<dbReference type="EMBL" id="PHAI01000003">
    <property type="protein sequence ID" value="PKM91174.1"/>
    <property type="molecule type" value="Genomic_DNA"/>
</dbReference>
<evidence type="ECO:0000313" key="3">
    <source>
        <dbReference type="Proteomes" id="UP000233517"/>
    </source>
</evidence>
<feature type="transmembrane region" description="Helical" evidence="1">
    <location>
        <begin position="188"/>
        <end position="204"/>
    </location>
</feature>
<keyword evidence="1" id="KW-1133">Transmembrane helix</keyword>
<gene>
    <name evidence="2" type="ORF">CVU82_03945</name>
</gene>
<sequence>MINLKKYMKTRLALSIINYKKHRFEILYYFLLLLLSIFFHYGHALNADEGVVLNGAWNLLNNQRLYIDFVEIIPPGSFYLIYWGFKIFGAEYYVANIISLLLVFGSAIGIYKSLNLIKKQQFNLLLPIIFVLSLAGLPIINHNLYNSFFIIWAVYFFILGLNKEKTLPFCMSGFFGGLAIIFLQQKGLAFWAASILFLFIYWIIKKEKEYFIKIINYVIFSLIPILVVLLSWPINILYHNLITFPMFNYWDVNKTPLYVFFIVLLIFLYFLYQLKNKSQEISYLLFIQFFLLMTTLPLPDFYHVVLIVFPLLILSPTLYSVHNRWHKTTVVIILLAFTVLRFLYTLPTFEFFYNYKKDNPNWMEYIKKECPGKYIYSAPFFPNLYFETKKINATPFGLLIEGYSTKEQFGEALISFKRNNPDCAVLIYYPSIENKFKHQGKNVLETYIINNYEFISNENDISIYKNRNIYYQNE</sequence>
<evidence type="ECO:0000313" key="2">
    <source>
        <dbReference type="EMBL" id="PKM91174.1"/>
    </source>
</evidence>
<feature type="transmembrane region" description="Helical" evidence="1">
    <location>
        <begin position="92"/>
        <end position="110"/>
    </location>
</feature>
<feature type="transmembrane region" description="Helical" evidence="1">
    <location>
        <begin position="281"/>
        <end position="298"/>
    </location>
</feature>
<feature type="transmembrane region" description="Helical" evidence="1">
    <location>
        <begin position="216"/>
        <end position="237"/>
    </location>
</feature>
<keyword evidence="1" id="KW-0472">Membrane</keyword>
<feature type="transmembrane region" description="Helical" evidence="1">
    <location>
        <begin position="304"/>
        <end position="321"/>
    </location>
</feature>
<feature type="transmembrane region" description="Helical" evidence="1">
    <location>
        <begin position="145"/>
        <end position="161"/>
    </location>
</feature>
<feature type="transmembrane region" description="Helical" evidence="1">
    <location>
        <begin position="166"/>
        <end position="182"/>
    </location>
</feature>
<comment type="caution">
    <text evidence="2">The sequence shown here is derived from an EMBL/GenBank/DDBJ whole genome shotgun (WGS) entry which is preliminary data.</text>
</comment>
<feature type="transmembrane region" description="Helical" evidence="1">
    <location>
        <begin position="257"/>
        <end position="274"/>
    </location>
</feature>
<dbReference type="Proteomes" id="UP000233517">
    <property type="component" value="Unassembled WGS sequence"/>
</dbReference>